<organism evidence="2 3">
    <name type="scientific">Quadrisphaera setariae</name>
    <dbReference type="NCBI Taxonomy" id="2593304"/>
    <lineage>
        <taxon>Bacteria</taxon>
        <taxon>Bacillati</taxon>
        <taxon>Actinomycetota</taxon>
        <taxon>Actinomycetes</taxon>
        <taxon>Kineosporiales</taxon>
        <taxon>Kineosporiaceae</taxon>
        <taxon>Quadrisphaera</taxon>
    </lineage>
</organism>
<evidence type="ECO:0008006" key="4">
    <source>
        <dbReference type="Google" id="ProtNLM"/>
    </source>
</evidence>
<dbReference type="RefSeq" id="WP_147927160.1">
    <property type="nucleotide sequence ID" value="NZ_VKAC01000008.1"/>
</dbReference>
<feature type="region of interest" description="Disordered" evidence="1">
    <location>
        <begin position="74"/>
        <end position="103"/>
    </location>
</feature>
<reference evidence="2 3" key="1">
    <citation type="submission" date="2019-07" db="EMBL/GenBank/DDBJ databases">
        <title>Quadrisphaera sp. strain DD2A genome sequencing and assembly.</title>
        <authorList>
            <person name="Kim I."/>
        </authorList>
    </citation>
    <scope>NUCLEOTIDE SEQUENCE [LARGE SCALE GENOMIC DNA]</scope>
    <source>
        <strain evidence="2 3">DD2A</strain>
    </source>
</reference>
<sequence>MRLLSPEDLWARRVLDQVRYEVCSPVETRLRLLLVRAGMPEASHLSAPIPRVGRAGVWPDLQWESVRVGVEVVPRKREVPPGPPHSEDEQHECDIRRGRRRRTERHGWTQVAVSSREVMKQPHEVVGWISDELRRAGLRW</sequence>
<evidence type="ECO:0000313" key="2">
    <source>
        <dbReference type="EMBL" id="TXR55584.1"/>
    </source>
</evidence>
<dbReference type="EMBL" id="VKAC01000008">
    <property type="protein sequence ID" value="TXR55584.1"/>
    <property type="molecule type" value="Genomic_DNA"/>
</dbReference>
<proteinExistence type="predicted"/>
<dbReference type="Proteomes" id="UP000321234">
    <property type="component" value="Unassembled WGS sequence"/>
</dbReference>
<evidence type="ECO:0000256" key="1">
    <source>
        <dbReference type="SAM" id="MobiDB-lite"/>
    </source>
</evidence>
<dbReference type="OrthoDB" id="3173471at2"/>
<accession>A0A5C8ZDM0</accession>
<gene>
    <name evidence="2" type="ORF">FMM08_14975</name>
</gene>
<comment type="caution">
    <text evidence="2">The sequence shown here is derived from an EMBL/GenBank/DDBJ whole genome shotgun (WGS) entry which is preliminary data.</text>
</comment>
<dbReference type="AlphaFoldDB" id="A0A5C8ZDM0"/>
<evidence type="ECO:0000313" key="3">
    <source>
        <dbReference type="Proteomes" id="UP000321234"/>
    </source>
</evidence>
<feature type="compositionally biased region" description="Basic and acidic residues" evidence="1">
    <location>
        <begin position="74"/>
        <end position="96"/>
    </location>
</feature>
<protein>
    <recommendedName>
        <fullName evidence="4">DUF559 domain-containing protein</fullName>
    </recommendedName>
</protein>
<keyword evidence="3" id="KW-1185">Reference proteome</keyword>
<name>A0A5C8ZDM0_9ACTN</name>